<dbReference type="PANTHER" id="PTHR21831:SF2">
    <property type="entry name" value="MICROTUBULE-ASSOCIATED PROTEIN 10"/>
    <property type="match status" value="1"/>
</dbReference>
<feature type="compositionally biased region" description="Polar residues" evidence="1">
    <location>
        <begin position="225"/>
        <end position="239"/>
    </location>
</feature>
<dbReference type="HOGENOM" id="CLU_014844_0_0_1"/>
<feature type="compositionally biased region" description="Basic and acidic residues" evidence="1">
    <location>
        <begin position="581"/>
        <end position="590"/>
    </location>
</feature>
<dbReference type="AlphaFoldDB" id="K7FL76"/>
<reference evidence="3" key="4">
    <citation type="submission" date="2025-09" db="UniProtKB">
        <authorList>
            <consortium name="Ensembl"/>
        </authorList>
    </citation>
    <scope>IDENTIFICATION</scope>
</reference>
<dbReference type="eggNOG" id="ENOG502QVBX">
    <property type="taxonomic scope" value="Eukaryota"/>
</dbReference>
<name>K7FL76_PELSI</name>
<reference evidence="4" key="2">
    <citation type="journal article" date="2013" name="Nat. Genet.">
        <title>The draft genomes of soft-shell turtle and green sea turtle yield insights into the development and evolution of the turtle-specific body plan.</title>
        <authorList>
            <person name="Wang Z."/>
            <person name="Pascual-Anaya J."/>
            <person name="Zadissa A."/>
            <person name="Li W."/>
            <person name="Niimura Y."/>
            <person name="Huang Z."/>
            <person name="Li C."/>
            <person name="White S."/>
            <person name="Xiong Z."/>
            <person name="Fang D."/>
            <person name="Wang B."/>
            <person name="Ming Y."/>
            <person name="Chen Y."/>
            <person name="Zheng Y."/>
            <person name="Kuraku S."/>
            <person name="Pignatelli M."/>
            <person name="Herrero J."/>
            <person name="Beal K."/>
            <person name="Nozawa M."/>
            <person name="Li Q."/>
            <person name="Wang J."/>
            <person name="Zhang H."/>
            <person name="Yu L."/>
            <person name="Shigenobu S."/>
            <person name="Wang J."/>
            <person name="Liu J."/>
            <person name="Flicek P."/>
            <person name="Searle S."/>
            <person name="Wang J."/>
            <person name="Kuratani S."/>
            <person name="Yin Y."/>
            <person name="Aken B."/>
            <person name="Zhang G."/>
            <person name="Irie N."/>
        </authorList>
    </citation>
    <scope>NUCLEOTIDE SEQUENCE [LARGE SCALE GENOMIC DNA]</scope>
    <source>
        <strain evidence="4">Daiwa-1</strain>
    </source>
</reference>
<dbReference type="GO" id="GO:0097431">
    <property type="term" value="C:mitotic spindle pole"/>
    <property type="evidence" value="ECO:0007669"/>
    <property type="project" value="Ensembl"/>
</dbReference>
<feature type="region of interest" description="Disordered" evidence="1">
    <location>
        <begin position="570"/>
        <end position="590"/>
    </location>
</feature>
<dbReference type="OMA" id="EDFCTTE"/>
<feature type="compositionally biased region" description="Basic and acidic residues" evidence="1">
    <location>
        <begin position="373"/>
        <end position="412"/>
    </location>
</feature>
<dbReference type="GO" id="GO:0032886">
    <property type="term" value="P:regulation of microtubule-based process"/>
    <property type="evidence" value="ECO:0007669"/>
    <property type="project" value="Ensembl"/>
</dbReference>
<dbReference type="Ensembl" id="ENSPSIT00000008832.1">
    <property type="protein sequence ID" value="ENSPSIP00000008786.1"/>
    <property type="gene ID" value="ENSPSIG00000008027.1"/>
</dbReference>
<feature type="region of interest" description="Disordered" evidence="1">
    <location>
        <begin position="164"/>
        <end position="243"/>
    </location>
</feature>
<dbReference type="GO" id="GO:0032467">
    <property type="term" value="P:positive regulation of cytokinesis"/>
    <property type="evidence" value="ECO:0007669"/>
    <property type="project" value="Ensembl"/>
</dbReference>
<evidence type="ECO:0000313" key="4">
    <source>
        <dbReference type="Proteomes" id="UP000007267"/>
    </source>
</evidence>
<dbReference type="InterPro" id="IPR039302">
    <property type="entry name" value="MAP10"/>
</dbReference>
<dbReference type="GO" id="GO:0031122">
    <property type="term" value="P:cytoplasmic microtubule organization"/>
    <property type="evidence" value="ECO:0007669"/>
    <property type="project" value="Ensembl"/>
</dbReference>
<dbReference type="GO" id="GO:0005813">
    <property type="term" value="C:centrosome"/>
    <property type="evidence" value="ECO:0007669"/>
    <property type="project" value="Ensembl"/>
</dbReference>
<evidence type="ECO:0000259" key="2">
    <source>
        <dbReference type="Pfam" id="PF14925"/>
    </source>
</evidence>
<dbReference type="GO" id="GO:0030496">
    <property type="term" value="C:midbody"/>
    <property type="evidence" value="ECO:0007669"/>
    <property type="project" value="Ensembl"/>
</dbReference>
<reference evidence="4" key="1">
    <citation type="submission" date="2011-10" db="EMBL/GenBank/DDBJ databases">
        <authorList>
            <consortium name="Soft-shell Turtle Genome Consortium"/>
        </authorList>
    </citation>
    <scope>NUCLEOTIDE SEQUENCE [LARGE SCALE GENOMIC DNA]</scope>
    <source>
        <strain evidence="4">Daiwa-1</strain>
    </source>
</reference>
<dbReference type="GO" id="GO:0005881">
    <property type="term" value="C:cytoplasmic microtubule"/>
    <property type="evidence" value="ECO:0007669"/>
    <property type="project" value="Ensembl"/>
</dbReference>
<dbReference type="EMBL" id="AGCU01078855">
    <property type="status" value="NOT_ANNOTATED_CDS"/>
    <property type="molecule type" value="Genomic_DNA"/>
</dbReference>
<feature type="domain" description="Microtubule-associated protein 10 C-terminal" evidence="2">
    <location>
        <begin position="236"/>
        <end position="843"/>
    </location>
</feature>
<dbReference type="InterPro" id="IPR026679">
    <property type="entry name" value="MAP10_C-term"/>
</dbReference>
<evidence type="ECO:0000313" key="3">
    <source>
        <dbReference type="Ensembl" id="ENSPSIP00000008786.1"/>
    </source>
</evidence>
<dbReference type="GeneTree" id="ENSGT00390000008459"/>
<dbReference type="Pfam" id="PF14924">
    <property type="entry name" value="MAP10_N"/>
    <property type="match status" value="1"/>
</dbReference>
<dbReference type="PANTHER" id="PTHR21831">
    <property type="entry name" value="MICROTUBULE-ASSOCIATED PROTEIN 10"/>
    <property type="match status" value="1"/>
</dbReference>
<dbReference type="GO" id="GO:0051256">
    <property type="term" value="P:mitotic spindle midzone assembly"/>
    <property type="evidence" value="ECO:0007669"/>
    <property type="project" value="Ensembl"/>
</dbReference>
<dbReference type="GO" id="GO:1990023">
    <property type="term" value="C:mitotic spindle midzone"/>
    <property type="evidence" value="ECO:0007669"/>
    <property type="project" value="Ensembl"/>
</dbReference>
<organism evidence="3 4">
    <name type="scientific">Pelodiscus sinensis</name>
    <name type="common">Chinese softshell turtle</name>
    <name type="synonym">Trionyx sinensis</name>
    <dbReference type="NCBI Taxonomy" id="13735"/>
    <lineage>
        <taxon>Eukaryota</taxon>
        <taxon>Metazoa</taxon>
        <taxon>Chordata</taxon>
        <taxon>Craniata</taxon>
        <taxon>Vertebrata</taxon>
        <taxon>Euteleostomi</taxon>
        <taxon>Archelosauria</taxon>
        <taxon>Testudinata</taxon>
        <taxon>Testudines</taxon>
        <taxon>Cryptodira</taxon>
        <taxon>Trionychia</taxon>
        <taxon>Trionychidae</taxon>
        <taxon>Pelodiscus</taxon>
    </lineage>
</organism>
<dbReference type="Pfam" id="PF14925">
    <property type="entry name" value="HPHLAWLY"/>
    <property type="match status" value="1"/>
</dbReference>
<feature type="region of interest" description="Disordered" evidence="1">
    <location>
        <begin position="605"/>
        <end position="707"/>
    </location>
</feature>
<dbReference type="Proteomes" id="UP000007267">
    <property type="component" value="Unassembled WGS sequence"/>
</dbReference>
<reference evidence="3" key="3">
    <citation type="submission" date="2025-08" db="UniProtKB">
        <authorList>
            <consortium name="Ensembl"/>
        </authorList>
    </citation>
    <scope>IDENTIFICATION</scope>
</reference>
<keyword evidence="4" id="KW-1185">Reference proteome</keyword>
<feature type="compositionally biased region" description="Polar residues" evidence="1">
    <location>
        <begin position="605"/>
        <end position="620"/>
    </location>
</feature>
<feature type="region of interest" description="Disordered" evidence="1">
    <location>
        <begin position="365"/>
        <end position="412"/>
    </location>
</feature>
<dbReference type="GO" id="GO:0008017">
    <property type="term" value="F:microtubule binding"/>
    <property type="evidence" value="ECO:0007669"/>
    <property type="project" value="Ensembl"/>
</dbReference>
<sequence>GAREREGLFSLELLVEWVRVEPRLLPPRGPLRAAVALRLLDFPTLLVRPPEPGCPPGRLVPFGRGKSCLFRLAPGALRGLLRRAPLYALLLALPPGEPGPARLLGSCCVPLATAAEELLRGPGSRGQRGRYPLRDLMGEPVGELALGYRLSSLGPALLGHLPAGPGVAGGAQPPSPTCSPDAQRESGSSPQGGPVEQGAGPPMSVGGQREPEGREQVEELDSEHSGQASLPARQTSLSSGEEVRELEMEANVFCPPPLYYSHLPAEPRPVRAPQMVAVAQSPVPQEQIPSVPPAPLQETCPDIGQAAGSFAQSGGSAQQLREALRELPLLRALPVLNNQPLQRGPSTVHPQLAWLYREAEENIKPSNTLTKSRGPDGKDKETLPEPSEKFKRSQQEFSKRNSGFEKKSEIKENTPKRKKLFYGLTNTLRLRLQQTNPDMLILHERREQYRKRQLEILKEKKGKGSLSKGNLFRNSAEQHLMSNRHPARGGILEQNTQLDENIETLMQSSIEKKYSTIIKEDISDLQKHAAHNGLSNHEENAKEKNPCEVSTNSSLEGTTIKNAYKEKEVEVHLPRASTQDTDAKRNTIDEETVHFIHDKVRNDYNASTLEPESGPNSFESNPELKYSEDFLGSPENAGYSEDFTSADYTDRDSETLDSSPEPALVSPKQALSDMESESKESRISGKSLRTESISAPLPVPSTASPVHSLKKPYDLKAKKSTAVSISISDSSLAGSLDNQELAPYTKEEDSSIDQIIQPSEVKNKQTNSAFNSVKDQTSLEKSLSLRTSQVSSYLPSNMSDLELSGVENSISDKEEDDDFGTLSIPNQYKHISELVVNKLPGYTM</sequence>
<protein>
    <submittedName>
        <fullName evidence="3">Microtubule associated protein 10</fullName>
    </submittedName>
</protein>
<proteinExistence type="predicted"/>
<gene>
    <name evidence="3" type="primary">MAP10</name>
</gene>
<accession>K7FL76</accession>
<evidence type="ECO:0000256" key="1">
    <source>
        <dbReference type="SAM" id="MobiDB-lite"/>
    </source>
</evidence>